<organism evidence="1 2">
    <name type="scientific">Pluteus cervinus</name>
    <dbReference type="NCBI Taxonomy" id="181527"/>
    <lineage>
        <taxon>Eukaryota</taxon>
        <taxon>Fungi</taxon>
        <taxon>Dikarya</taxon>
        <taxon>Basidiomycota</taxon>
        <taxon>Agaricomycotina</taxon>
        <taxon>Agaricomycetes</taxon>
        <taxon>Agaricomycetidae</taxon>
        <taxon>Agaricales</taxon>
        <taxon>Pluteineae</taxon>
        <taxon>Pluteaceae</taxon>
        <taxon>Pluteus</taxon>
    </lineage>
</organism>
<dbReference type="Proteomes" id="UP000308600">
    <property type="component" value="Unassembled WGS sequence"/>
</dbReference>
<sequence>MSDPRFPPELEQEIFIYAIQSRIQDAPNLLLVAKRVRTWLLPIVFKVIIVYHYRFFPVRFDSLSQFREFGIHIRYLLLSAAFQAHQPSSQQRSILKESLDQSPNITNIVVLWFQAPIRLESLTKLSKLTHLAISIDHLVQLIRDVDPSRNRAEGTTLTRPTTSTTVGPALFPNITHLDTLGGHGPTRYWDKHITILAYHFPGLTHIAHVQSASTTLLGLTLEKFEHLRVLVWWKSGGVELKVEEDNALSVRDERIVMIETVWERDWEREARGIGMGMWTLADMVLEERRKAKAG</sequence>
<proteinExistence type="predicted"/>
<keyword evidence="2" id="KW-1185">Reference proteome</keyword>
<gene>
    <name evidence="1" type="ORF">BDN72DRAFT_880749</name>
</gene>
<evidence type="ECO:0000313" key="2">
    <source>
        <dbReference type="Proteomes" id="UP000308600"/>
    </source>
</evidence>
<name>A0ACD3AIM0_9AGAR</name>
<reference evidence="1 2" key="1">
    <citation type="journal article" date="2019" name="Nat. Ecol. Evol.">
        <title>Megaphylogeny resolves global patterns of mushroom evolution.</title>
        <authorList>
            <person name="Varga T."/>
            <person name="Krizsan K."/>
            <person name="Foldi C."/>
            <person name="Dima B."/>
            <person name="Sanchez-Garcia M."/>
            <person name="Sanchez-Ramirez S."/>
            <person name="Szollosi G.J."/>
            <person name="Szarkandi J.G."/>
            <person name="Papp V."/>
            <person name="Albert L."/>
            <person name="Andreopoulos W."/>
            <person name="Angelini C."/>
            <person name="Antonin V."/>
            <person name="Barry K.W."/>
            <person name="Bougher N.L."/>
            <person name="Buchanan P."/>
            <person name="Buyck B."/>
            <person name="Bense V."/>
            <person name="Catcheside P."/>
            <person name="Chovatia M."/>
            <person name="Cooper J."/>
            <person name="Damon W."/>
            <person name="Desjardin D."/>
            <person name="Finy P."/>
            <person name="Geml J."/>
            <person name="Haridas S."/>
            <person name="Hughes K."/>
            <person name="Justo A."/>
            <person name="Karasinski D."/>
            <person name="Kautmanova I."/>
            <person name="Kiss B."/>
            <person name="Kocsube S."/>
            <person name="Kotiranta H."/>
            <person name="LaButti K.M."/>
            <person name="Lechner B.E."/>
            <person name="Liimatainen K."/>
            <person name="Lipzen A."/>
            <person name="Lukacs Z."/>
            <person name="Mihaltcheva S."/>
            <person name="Morgado L.N."/>
            <person name="Niskanen T."/>
            <person name="Noordeloos M.E."/>
            <person name="Ohm R.A."/>
            <person name="Ortiz-Santana B."/>
            <person name="Ovrebo C."/>
            <person name="Racz N."/>
            <person name="Riley R."/>
            <person name="Savchenko A."/>
            <person name="Shiryaev A."/>
            <person name="Soop K."/>
            <person name="Spirin V."/>
            <person name="Szebenyi C."/>
            <person name="Tomsovsky M."/>
            <person name="Tulloss R.E."/>
            <person name="Uehling J."/>
            <person name="Grigoriev I.V."/>
            <person name="Vagvolgyi C."/>
            <person name="Papp T."/>
            <person name="Martin F.M."/>
            <person name="Miettinen O."/>
            <person name="Hibbett D.S."/>
            <person name="Nagy L.G."/>
        </authorList>
    </citation>
    <scope>NUCLEOTIDE SEQUENCE [LARGE SCALE GENOMIC DNA]</scope>
    <source>
        <strain evidence="1 2">NL-1719</strain>
    </source>
</reference>
<dbReference type="EMBL" id="ML208427">
    <property type="protein sequence ID" value="TFK65748.1"/>
    <property type="molecule type" value="Genomic_DNA"/>
</dbReference>
<evidence type="ECO:0000313" key="1">
    <source>
        <dbReference type="EMBL" id="TFK65748.1"/>
    </source>
</evidence>
<protein>
    <submittedName>
        <fullName evidence="1">Uncharacterized protein</fullName>
    </submittedName>
</protein>
<accession>A0ACD3AIM0</accession>